<sequence>MEIGIPKDPPKLAGDPLSLEPKEISKNRLYFDSTEAHRKYGGIGTLLVIKVSDLINCGVYVFTPEVFTAIKDVSTQRNDTGKISNKDLTDLLNLWEQIKSPGWNVREVVGALSFPVPVNLSPVSSNIVPRAT</sequence>
<comment type="caution">
    <text evidence="1">The sequence shown here is derived from an EMBL/GenBank/DDBJ whole genome shotgun (WGS) entry which is preliminary data.</text>
</comment>
<keyword evidence="2" id="KW-1185">Reference proteome</keyword>
<dbReference type="AlphaFoldDB" id="A0ABC8LFN9"/>
<evidence type="ECO:0000313" key="1">
    <source>
        <dbReference type="EMBL" id="CAH8382461.1"/>
    </source>
</evidence>
<dbReference type="InterPro" id="IPR029044">
    <property type="entry name" value="Nucleotide-diphossugar_trans"/>
</dbReference>
<proteinExistence type="predicted"/>
<protein>
    <submittedName>
        <fullName evidence="1">Uncharacterized protein</fullName>
    </submittedName>
</protein>
<accession>A0ABC8LFN9</accession>
<dbReference type="Proteomes" id="UP001642260">
    <property type="component" value="Unassembled WGS sequence"/>
</dbReference>
<reference evidence="1 2" key="1">
    <citation type="submission" date="2022-03" db="EMBL/GenBank/DDBJ databases">
        <authorList>
            <person name="Macdonald S."/>
            <person name="Ahmed S."/>
            <person name="Newling K."/>
        </authorList>
    </citation>
    <scope>NUCLEOTIDE SEQUENCE [LARGE SCALE GENOMIC DNA]</scope>
</reference>
<name>A0ABC8LFN9_ERUVS</name>
<organism evidence="1 2">
    <name type="scientific">Eruca vesicaria subsp. sativa</name>
    <name type="common">Garden rocket</name>
    <name type="synonym">Eruca sativa</name>
    <dbReference type="NCBI Taxonomy" id="29727"/>
    <lineage>
        <taxon>Eukaryota</taxon>
        <taxon>Viridiplantae</taxon>
        <taxon>Streptophyta</taxon>
        <taxon>Embryophyta</taxon>
        <taxon>Tracheophyta</taxon>
        <taxon>Spermatophyta</taxon>
        <taxon>Magnoliopsida</taxon>
        <taxon>eudicotyledons</taxon>
        <taxon>Gunneridae</taxon>
        <taxon>Pentapetalae</taxon>
        <taxon>rosids</taxon>
        <taxon>malvids</taxon>
        <taxon>Brassicales</taxon>
        <taxon>Brassicaceae</taxon>
        <taxon>Brassiceae</taxon>
        <taxon>Eruca</taxon>
    </lineage>
</organism>
<gene>
    <name evidence="1" type="ORF">ERUC_LOCUS34944</name>
</gene>
<evidence type="ECO:0000313" key="2">
    <source>
        <dbReference type="Proteomes" id="UP001642260"/>
    </source>
</evidence>
<dbReference type="SUPFAM" id="SSF53448">
    <property type="entry name" value="Nucleotide-diphospho-sugar transferases"/>
    <property type="match status" value="1"/>
</dbReference>
<dbReference type="EMBL" id="CAKOAT010552931">
    <property type="protein sequence ID" value="CAH8382461.1"/>
    <property type="molecule type" value="Genomic_DNA"/>
</dbReference>